<dbReference type="InterPro" id="IPR023214">
    <property type="entry name" value="HAD_sf"/>
</dbReference>
<evidence type="ECO:0000313" key="1">
    <source>
        <dbReference type="EMBL" id="CAA9580929.1"/>
    </source>
</evidence>
<dbReference type="AlphaFoldDB" id="A0A6J4VLS4"/>
<dbReference type="InterPro" id="IPR006379">
    <property type="entry name" value="HAD-SF_hydro_IIB"/>
</dbReference>
<dbReference type="NCBIfam" id="TIGR00099">
    <property type="entry name" value="Cof-subfamily"/>
    <property type="match status" value="1"/>
</dbReference>
<name>A0A6J4VLS4_9BACT</name>
<dbReference type="InterPro" id="IPR000150">
    <property type="entry name" value="Cof"/>
</dbReference>
<dbReference type="EMBL" id="CADCWN010000236">
    <property type="protein sequence ID" value="CAA9580929.1"/>
    <property type="molecule type" value="Genomic_DNA"/>
</dbReference>
<dbReference type="GO" id="GO:0016791">
    <property type="term" value="F:phosphatase activity"/>
    <property type="evidence" value="ECO:0007669"/>
    <property type="project" value="TreeGrafter"/>
</dbReference>
<protein>
    <submittedName>
        <fullName evidence="1">Hydrolase, HAD superfamily</fullName>
    </submittedName>
</protein>
<organism evidence="1">
    <name type="scientific">uncultured Thermomicrobiales bacterium</name>
    <dbReference type="NCBI Taxonomy" id="1645740"/>
    <lineage>
        <taxon>Bacteria</taxon>
        <taxon>Pseudomonadati</taxon>
        <taxon>Thermomicrobiota</taxon>
        <taxon>Thermomicrobia</taxon>
        <taxon>Thermomicrobiales</taxon>
        <taxon>environmental samples</taxon>
    </lineage>
</organism>
<dbReference type="SFLD" id="SFLDS00003">
    <property type="entry name" value="Haloacid_Dehalogenase"/>
    <property type="match status" value="1"/>
</dbReference>
<dbReference type="GO" id="GO:0000287">
    <property type="term" value="F:magnesium ion binding"/>
    <property type="evidence" value="ECO:0007669"/>
    <property type="project" value="TreeGrafter"/>
</dbReference>
<sequence>MSRGTLPIRLIAIDLDGTLLRSDGTVSARTRAALTSVHTTGVATVIVTARPPRTVRLIAREAGLGGLAICANGALIYDLANEAVVSHVLLGAEISRRLIGALREAVPGVCFAVEAGLHYGQDPAYAIDSPHLEDADLRLDDACALCAEGVTKLIVRQRDWPLDDLARLISELVGASATVTQSGAPFVEVSAPGVTKAAALAALCAERGIDAAEVIACGDGLNDLPMLEWAGWAVAVANAHPVVLAAADEIIAANDEDGVAIVIESVVRSP</sequence>
<proteinExistence type="predicted"/>
<dbReference type="SFLD" id="SFLDG01140">
    <property type="entry name" value="C2.B:_Phosphomannomutase_and_P"/>
    <property type="match status" value="1"/>
</dbReference>
<dbReference type="GO" id="GO:0005829">
    <property type="term" value="C:cytosol"/>
    <property type="evidence" value="ECO:0007669"/>
    <property type="project" value="TreeGrafter"/>
</dbReference>
<dbReference type="Pfam" id="PF08282">
    <property type="entry name" value="Hydrolase_3"/>
    <property type="match status" value="1"/>
</dbReference>
<dbReference type="NCBIfam" id="TIGR01484">
    <property type="entry name" value="HAD-SF-IIB"/>
    <property type="match status" value="1"/>
</dbReference>
<dbReference type="Gene3D" id="3.40.50.1000">
    <property type="entry name" value="HAD superfamily/HAD-like"/>
    <property type="match status" value="1"/>
</dbReference>
<dbReference type="SUPFAM" id="SSF56784">
    <property type="entry name" value="HAD-like"/>
    <property type="match status" value="1"/>
</dbReference>
<reference evidence="1" key="1">
    <citation type="submission" date="2020-02" db="EMBL/GenBank/DDBJ databases">
        <authorList>
            <person name="Meier V. D."/>
        </authorList>
    </citation>
    <scope>NUCLEOTIDE SEQUENCE</scope>
    <source>
        <strain evidence="1">AVDCRST_MAG18</strain>
    </source>
</reference>
<accession>A0A6J4VLS4</accession>
<keyword evidence="1" id="KW-0378">Hydrolase</keyword>
<dbReference type="PANTHER" id="PTHR10000">
    <property type="entry name" value="PHOSPHOSERINE PHOSPHATASE"/>
    <property type="match status" value="1"/>
</dbReference>
<dbReference type="CDD" id="cd07516">
    <property type="entry name" value="HAD_Pase"/>
    <property type="match status" value="1"/>
</dbReference>
<dbReference type="PANTHER" id="PTHR10000:SF8">
    <property type="entry name" value="HAD SUPERFAMILY HYDROLASE-LIKE, TYPE 3"/>
    <property type="match status" value="1"/>
</dbReference>
<dbReference type="InterPro" id="IPR036412">
    <property type="entry name" value="HAD-like_sf"/>
</dbReference>
<dbReference type="Gene3D" id="3.30.1240.10">
    <property type="match status" value="1"/>
</dbReference>
<gene>
    <name evidence="1" type="ORF">AVDCRST_MAG18-3121</name>
</gene>